<feature type="coiled-coil region" evidence="4">
    <location>
        <begin position="119"/>
        <end position="146"/>
    </location>
</feature>
<dbReference type="EMBL" id="CP053661">
    <property type="protein sequence ID" value="QKD81369.1"/>
    <property type="molecule type" value="Genomic_DNA"/>
</dbReference>
<sequence>MAYGFYLYGIFPTPGPVGLALEGLDAQPVHSHAIGDFVFLYSEAQQKRYLSSRKNLLGHERVLEQAMEKGYRTLLPLQFGLVIKNWTSVEEQLIVPKGEALRQLFQRLDGRREVGIKLVWNQEAELEALMQENDLLRAERDRLEGKTLSMDEIVRIGQSIEHAMTVRKDAIIQTCRDRLNTHAVEIAENDPLPSVPGMIYNAAYLIPWDAEPAFGQQVDQLDTQFSGRLTIRYNNFTAPYNFAQLEAE</sequence>
<dbReference type="AlphaFoldDB" id="A0A6M8B2P9"/>
<evidence type="ECO:0000256" key="3">
    <source>
        <dbReference type="ARBA" id="ARBA00035643"/>
    </source>
</evidence>
<dbReference type="Proteomes" id="UP000505210">
    <property type="component" value="Chromosome"/>
</dbReference>
<accession>A0A6M8B2P9</accession>
<reference evidence="5 6" key="1">
    <citation type="submission" date="2020-05" db="EMBL/GenBank/DDBJ databases">
        <title>Complete genome sequence of of a novel Thermoleptolyngbya strain isolated from hot springs of Ganzi, Sichuan China.</title>
        <authorList>
            <person name="Tang J."/>
            <person name="Daroch M."/>
            <person name="Li L."/>
            <person name="Waleron K."/>
            <person name="Waleron M."/>
            <person name="Waleron M."/>
        </authorList>
    </citation>
    <scope>NUCLEOTIDE SEQUENCE [LARGE SCALE GENOMIC DNA]</scope>
    <source>
        <strain evidence="5 6">PKUAC-SCTA183</strain>
    </source>
</reference>
<comment type="similarity">
    <text evidence="3">Belongs to the gas vesicle GvpF/GvpL family.</text>
</comment>
<comment type="subcellular location">
    <subcellularLocation>
        <location evidence="2">Gas vesicle</location>
    </subcellularLocation>
</comment>
<dbReference type="Pfam" id="PF06386">
    <property type="entry name" value="GvpL_GvpF"/>
    <property type="match status" value="1"/>
</dbReference>
<dbReference type="InterPro" id="IPR009430">
    <property type="entry name" value="GvpL/GvpF"/>
</dbReference>
<name>A0A6M8B2P9_9CYAN</name>
<proteinExistence type="inferred from homology"/>
<dbReference type="GO" id="GO:0031412">
    <property type="term" value="P:gas vesicle organization"/>
    <property type="evidence" value="ECO:0007669"/>
    <property type="project" value="InterPro"/>
</dbReference>
<dbReference type="RefSeq" id="WP_172353770.1">
    <property type="nucleotide sequence ID" value="NZ_CP053661.1"/>
</dbReference>
<evidence type="ECO:0000313" key="5">
    <source>
        <dbReference type="EMBL" id="QKD81369.1"/>
    </source>
</evidence>
<organism evidence="5 6">
    <name type="scientific">Thermoleptolyngbya sichuanensis A183</name>
    <dbReference type="NCBI Taxonomy" id="2737172"/>
    <lineage>
        <taxon>Bacteria</taxon>
        <taxon>Bacillati</taxon>
        <taxon>Cyanobacteriota</taxon>
        <taxon>Cyanophyceae</taxon>
        <taxon>Oculatellales</taxon>
        <taxon>Oculatellaceae</taxon>
        <taxon>Thermoleptolyngbya</taxon>
        <taxon>Thermoleptolyngbya sichuanensis</taxon>
    </lineage>
</organism>
<keyword evidence="6" id="KW-1185">Reference proteome</keyword>
<dbReference type="KEGG" id="theu:HPC62_03525"/>
<dbReference type="PANTHER" id="PTHR36852:SF1">
    <property type="entry name" value="PROTEIN GVPL 2"/>
    <property type="match status" value="1"/>
</dbReference>
<gene>
    <name evidence="5" type="ORF">HPC62_03525</name>
</gene>
<keyword evidence="4" id="KW-0175">Coiled coil</keyword>
<evidence type="ECO:0000256" key="1">
    <source>
        <dbReference type="ARBA" id="ARBA00022987"/>
    </source>
</evidence>
<evidence type="ECO:0000256" key="4">
    <source>
        <dbReference type="SAM" id="Coils"/>
    </source>
</evidence>
<dbReference type="GO" id="GO:0031411">
    <property type="term" value="C:gas vesicle"/>
    <property type="evidence" value="ECO:0007669"/>
    <property type="project" value="UniProtKB-SubCell"/>
</dbReference>
<dbReference type="PANTHER" id="PTHR36852">
    <property type="entry name" value="PROTEIN GVPL 2"/>
    <property type="match status" value="1"/>
</dbReference>
<evidence type="ECO:0000256" key="2">
    <source>
        <dbReference type="ARBA" id="ARBA00035108"/>
    </source>
</evidence>
<protein>
    <submittedName>
        <fullName evidence="5">GvpL/GvpF family gas vesicle protein</fullName>
    </submittedName>
</protein>
<keyword evidence="1" id="KW-0304">Gas vesicle</keyword>
<evidence type="ECO:0000313" key="6">
    <source>
        <dbReference type="Proteomes" id="UP000505210"/>
    </source>
</evidence>